<dbReference type="PANTHER" id="PTHR47707:SF1">
    <property type="entry name" value="NUDIX HYDROLASE FAMILY PROTEIN"/>
    <property type="match status" value="1"/>
</dbReference>
<dbReference type="GO" id="GO:0008413">
    <property type="term" value="F:8-oxo-7,8-dihydroguanosine triphosphate pyrophosphatase activity"/>
    <property type="evidence" value="ECO:0007669"/>
    <property type="project" value="TreeGrafter"/>
</dbReference>
<dbReference type="InterPro" id="IPR020084">
    <property type="entry name" value="NUDIX_hydrolase_CS"/>
</dbReference>
<dbReference type="EMBL" id="LQNU01000066">
    <property type="protein sequence ID" value="KZE78014.1"/>
    <property type="molecule type" value="Genomic_DNA"/>
</dbReference>
<evidence type="ECO:0000256" key="13">
    <source>
        <dbReference type="ARBA" id="ARBA00040794"/>
    </source>
</evidence>
<comment type="caution">
    <text evidence="18">The sequence shown here is derived from an EMBL/GenBank/DDBJ whole genome shotgun (WGS) entry which is preliminary data.</text>
</comment>
<dbReference type="PROSITE" id="PS51462">
    <property type="entry name" value="NUDIX"/>
    <property type="match status" value="1"/>
</dbReference>
<evidence type="ECO:0000256" key="5">
    <source>
        <dbReference type="ARBA" id="ARBA00022723"/>
    </source>
</evidence>
<evidence type="ECO:0000256" key="11">
    <source>
        <dbReference type="ARBA" id="ARBA00036904"/>
    </source>
</evidence>
<proteinExistence type="inferred from homology"/>
<comment type="similarity">
    <text evidence="2">Belongs to the Nudix hydrolase family.</text>
</comment>
<keyword evidence="19" id="KW-1185">Reference proteome</keyword>
<dbReference type="CDD" id="cd03425">
    <property type="entry name" value="NUDIX_MutT_NudA_like"/>
    <property type="match status" value="1"/>
</dbReference>
<dbReference type="GO" id="GO:0006281">
    <property type="term" value="P:DNA repair"/>
    <property type="evidence" value="ECO:0007669"/>
    <property type="project" value="UniProtKB-KW"/>
</dbReference>
<keyword evidence="3" id="KW-0515">Mutator protein</keyword>
<organism evidence="18 19">
    <name type="scientific">Myroides marinus</name>
    <dbReference type="NCBI Taxonomy" id="703342"/>
    <lineage>
        <taxon>Bacteria</taxon>
        <taxon>Pseudomonadati</taxon>
        <taxon>Bacteroidota</taxon>
        <taxon>Flavobacteriia</taxon>
        <taxon>Flavobacteriales</taxon>
        <taxon>Flavobacteriaceae</taxon>
        <taxon>Myroides</taxon>
    </lineage>
</organism>
<evidence type="ECO:0000256" key="8">
    <source>
        <dbReference type="ARBA" id="ARBA00022842"/>
    </source>
</evidence>
<evidence type="ECO:0000256" key="3">
    <source>
        <dbReference type="ARBA" id="ARBA00022457"/>
    </source>
</evidence>
<evidence type="ECO:0000256" key="10">
    <source>
        <dbReference type="ARBA" id="ARBA00035861"/>
    </source>
</evidence>
<evidence type="ECO:0000256" key="16">
    <source>
        <dbReference type="ARBA" id="ARBA00042798"/>
    </source>
</evidence>
<dbReference type="Proteomes" id="UP000076630">
    <property type="component" value="Unassembled WGS sequence"/>
</dbReference>
<evidence type="ECO:0000259" key="17">
    <source>
        <dbReference type="PROSITE" id="PS51462"/>
    </source>
</evidence>
<evidence type="ECO:0000313" key="18">
    <source>
        <dbReference type="EMBL" id="KZE78014.1"/>
    </source>
</evidence>
<dbReference type="InterPro" id="IPR015797">
    <property type="entry name" value="NUDIX_hydrolase-like_dom_sf"/>
</dbReference>
<keyword evidence="4" id="KW-0235">DNA replication</keyword>
<dbReference type="GO" id="GO:0044715">
    <property type="term" value="F:8-oxo-dGDP phosphatase activity"/>
    <property type="evidence" value="ECO:0007669"/>
    <property type="project" value="TreeGrafter"/>
</dbReference>
<keyword evidence="9" id="KW-0234">DNA repair</keyword>
<keyword evidence="7" id="KW-0378">Hydrolase</keyword>
<evidence type="ECO:0000256" key="2">
    <source>
        <dbReference type="ARBA" id="ARBA00005582"/>
    </source>
</evidence>
<evidence type="ECO:0000256" key="9">
    <source>
        <dbReference type="ARBA" id="ARBA00023204"/>
    </source>
</evidence>
<evidence type="ECO:0000256" key="12">
    <source>
        <dbReference type="ARBA" id="ARBA00038905"/>
    </source>
</evidence>
<dbReference type="SUPFAM" id="SSF55811">
    <property type="entry name" value="Nudix"/>
    <property type="match status" value="1"/>
</dbReference>
<evidence type="ECO:0000256" key="4">
    <source>
        <dbReference type="ARBA" id="ARBA00022705"/>
    </source>
</evidence>
<dbReference type="EC" id="3.6.1.55" evidence="12"/>
<dbReference type="OrthoDB" id="9810648at2"/>
<evidence type="ECO:0000256" key="1">
    <source>
        <dbReference type="ARBA" id="ARBA00001946"/>
    </source>
</evidence>
<dbReference type="InterPro" id="IPR000086">
    <property type="entry name" value="NUDIX_hydrolase_dom"/>
</dbReference>
<dbReference type="GO" id="GO:0006260">
    <property type="term" value="P:DNA replication"/>
    <property type="evidence" value="ECO:0007669"/>
    <property type="project" value="UniProtKB-KW"/>
</dbReference>
<dbReference type="GO" id="GO:0035539">
    <property type="term" value="F:8-oxo-7,8-dihydrodeoxyguanosine triphosphate pyrophosphatase activity"/>
    <property type="evidence" value="ECO:0007669"/>
    <property type="project" value="UniProtKB-EC"/>
</dbReference>
<accession>A0A161S1D1</accession>
<feature type="domain" description="Nudix hydrolase" evidence="17">
    <location>
        <begin position="1"/>
        <end position="125"/>
    </location>
</feature>
<dbReference type="InterPro" id="IPR020476">
    <property type="entry name" value="Nudix_hydrolase"/>
</dbReference>
<dbReference type="InterPro" id="IPR047127">
    <property type="entry name" value="MutT-like"/>
</dbReference>
<evidence type="ECO:0000313" key="19">
    <source>
        <dbReference type="Proteomes" id="UP000076630"/>
    </source>
</evidence>
<dbReference type="PANTHER" id="PTHR47707">
    <property type="entry name" value="8-OXO-DGTP DIPHOSPHATASE"/>
    <property type="match status" value="1"/>
</dbReference>
<reference evidence="18 19" key="1">
    <citation type="submission" date="2016-01" db="EMBL/GenBank/DDBJ databases">
        <title>Whole genome sequencing of Myroides marinus L41.</title>
        <authorList>
            <person name="Hong K.W."/>
        </authorList>
    </citation>
    <scope>NUCLEOTIDE SEQUENCE [LARGE SCALE GENOMIC DNA]</scope>
    <source>
        <strain evidence="18 19">L41</strain>
    </source>
</reference>
<comment type="catalytic activity">
    <reaction evidence="10">
        <text>8-oxo-dGTP + H2O = 8-oxo-dGMP + diphosphate + H(+)</text>
        <dbReference type="Rhea" id="RHEA:31575"/>
        <dbReference type="ChEBI" id="CHEBI:15377"/>
        <dbReference type="ChEBI" id="CHEBI:15378"/>
        <dbReference type="ChEBI" id="CHEBI:33019"/>
        <dbReference type="ChEBI" id="CHEBI:63224"/>
        <dbReference type="ChEBI" id="CHEBI:77896"/>
        <dbReference type="EC" id="3.6.1.55"/>
    </reaction>
</comment>
<dbReference type="GO" id="GO:0046872">
    <property type="term" value="F:metal ion binding"/>
    <property type="evidence" value="ECO:0007669"/>
    <property type="project" value="UniProtKB-KW"/>
</dbReference>
<dbReference type="Pfam" id="PF14815">
    <property type="entry name" value="NUDIX_4"/>
    <property type="match status" value="1"/>
</dbReference>
<name>A0A161S1D1_9FLAO</name>
<gene>
    <name evidence="18" type="ORF">AV926_13290</name>
</gene>
<dbReference type="InterPro" id="IPR029119">
    <property type="entry name" value="MutY_C"/>
</dbReference>
<dbReference type="PRINTS" id="PR00502">
    <property type="entry name" value="NUDIXFAMILY"/>
</dbReference>
<dbReference type="AlphaFoldDB" id="A0A161S1D1"/>
<dbReference type="RefSeq" id="WP_038987308.1">
    <property type="nucleotide sequence ID" value="NZ_JWJO01000045.1"/>
</dbReference>
<dbReference type="GO" id="GO:0044716">
    <property type="term" value="F:8-oxo-GDP phosphatase activity"/>
    <property type="evidence" value="ECO:0007669"/>
    <property type="project" value="TreeGrafter"/>
</dbReference>
<keyword evidence="5" id="KW-0479">Metal-binding</keyword>
<keyword evidence="8" id="KW-0460">Magnesium</keyword>
<evidence type="ECO:0000256" key="14">
    <source>
        <dbReference type="ARBA" id="ARBA00041592"/>
    </source>
</evidence>
<evidence type="ECO:0000256" key="7">
    <source>
        <dbReference type="ARBA" id="ARBA00022801"/>
    </source>
</evidence>
<evidence type="ECO:0000256" key="15">
    <source>
        <dbReference type="ARBA" id="ARBA00041979"/>
    </source>
</evidence>
<dbReference type="Gene3D" id="3.90.79.10">
    <property type="entry name" value="Nucleoside Triphosphate Pyrophosphohydrolase"/>
    <property type="match status" value="1"/>
</dbReference>
<keyword evidence="6" id="KW-0227">DNA damage</keyword>
<dbReference type="PROSITE" id="PS00893">
    <property type="entry name" value="NUDIX_BOX"/>
    <property type="match status" value="1"/>
</dbReference>
<comment type="cofactor">
    <cofactor evidence="1">
        <name>Mg(2+)</name>
        <dbReference type="ChEBI" id="CHEBI:18420"/>
    </cofactor>
</comment>
<sequence length="133" mass="15654">MLRVTCAIIQYKDKVLVAQRSQNMLLPLKWEFPGGKVEKGELDEDCIVREIKEELDLDIIIKSRLTSVVHHYDSFSLELIPFICLTDTPVFQRREHAQILWVEPTELRKYDWAAADIPIVEEYLKLVNDRIEE</sequence>
<evidence type="ECO:0000256" key="6">
    <source>
        <dbReference type="ARBA" id="ARBA00022763"/>
    </source>
</evidence>
<comment type="catalytic activity">
    <reaction evidence="11">
        <text>8-oxo-GTP + H2O = 8-oxo-GMP + diphosphate + H(+)</text>
        <dbReference type="Rhea" id="RHEA:67616"/>
        <dbReference type="ChEBI" id="CHEBI:15377"/>
        <dbReference type="ChEBI" id="CHEBI:15378"/>
        <dbReference type="ChEBI" id="CHEBI:33019"/>
        <dbReference type="ChEBI" id="CHEBI:143553"/>
        <dbReference type="ChEBI" id="CHEBI:145694"/>
    </reaction>
</comment>
<protein>
    <recommendedName>
        <fullName evidence="13">8-oxo-dGTP diphosphatase</fullName>
        <ecNumber evidence="12">3.6.1.55</ecNumber>
    </recommendedName>
    <alternativeName>
        <fullName evidence="16">7,8-dihydro-8-oxoguanine-triphosphatase</fullName>
    </alternativeName>
    <alternativeName>
        <fullName evidence="15">Mutator protein MutT</fullName>
    </alternativeName>
    <alternativeName>
        <fullName evidence="14">dGTP pyrophosphohydrolase</fullName>
    </alternativeName>
</protein>